<dbReference type="PANTHER" id="PTHR30177">
    <property type="entry name" value="GLYCINE BETAINE/L-PROLINE TRANSPORT SYSTEM PERMEASE PROTEIN PROW"/>
    <property type="match status" value="1"/>
</dbReference>
<accession>A0A0G9HB98</accession>
<protein>
    <submittedName>
        <fullName evidence="7">Uncharacterized protein</fullName>
    </submittedName>
</protein>
<feature type="transmembrane region" description="Helical" evidence="6">
    <location>
        <begin position="96"/>
        <end position="117"/>
    </location>
</feature>
<evidence type="ECO:0000313" key="8">
    <source>
        <dbReference type="Proteomes" id="UP000182987"/>
    </source>
</evidence>
<feature type="transmembrane region" description="Helical" evidence="6">
    <location>
        <begin position="206"/>
        <end position="229"/>
    </location>
</feature>
<dbReference type="RefSeq" id="WP_046968239.1">
    <property type="nucleotide sequence ID" value="NZ_CP017480.1"/>
</dbReference>
<dbReference type="PATRIC" id="fig|1440763.5.peg.2603"/>
<dbReference type="SUPFAM" id="SSF161098">
    <property type="entry name" value="MetI-like"/>
    <property type="match status" value="1"/>
</dbReference>
<dbReference type="Proteomes" id="UP000182987">
    <property type="component" value="Chromosome"/>
</dbReference>
<feature type="transmembrane region" description="Helical" evidence="6">
    <location>
        <begin position="235"/>
        <end position="259"/>
    </location>
</feature>
<dbReference type="InterPro" id="IPR035906">
    <property type="entry name" value="MetI-like_sf"/>
</dbReference>
<evidence type="ECO:0000256" key="4">
    <source>
        <dbReference type="ARBA" id="ARBA00022989"/>
    </source>
</evidence>
<evidence type="ECO:0000256" key="5">
    <source>
        <dbReference type="ARBA" id="ARBA00023136"/>
    </source>
</evidence>
<dbReference type="GO" id="GO:0031460">
    <property type="term" value="P:glycine betaine transport"/>
    <property type="evidence" value="ECO:0007669"/>
    <property type="project" value="TreeGrafter"/>
</dbReference>
<name>A0A0G9HB98_9GAMM</name>
<keyword evidence="3 6" id="KW-0812">Transmembrane</keyword>
<dbReference type="EMBL" id="CP017480">
    <property type="protein sequence ID" value="APG03112.1"/>
    <property type="molecule type" value="Genomic_DNA"/>
</dbReference>
<dbReference type="InterPro" id="IPR051204">
    <property type="entry name" value="ABC_transp_perm/SBD"/>
</dbReference>
<dbReference type="Gene3D" id="1.10.3720.10">
    <property type="entry name" value="MetI-like"/>
    <property type="match status" value="1"/>
</dbReference>
<dbReference type="OrthoDB" id="9801163at2"/>
<proteinExistence type="inferred from homology"/>
<dbReference type="STRING" id="1440763.BJI69_03795"/>
<organism evidence="7 8">
    <name type="scientific">Luteibacter rhizovicinus DSM 16549</name>
    <dbReference type="NCBI Taxonomy" id="1440763"/>
    <lineage>
        <taxon>Bacteria</taxon>
        <taxon>Pseudomonadati</taxon>
        <taxon>Pseudomonadota</taxon>
        <taxon>Gammaproteobacteria</taxon>
        <taxon>Lysobacterales</taxon>
        <taxon>Rhodanobacteraceae</taxon>
        <taxon>Luteibacter</taxon>
    </lineage>
</organism>
<feature type="transmembrane region" description="Helical" evidence="6">
    <location>
        <begin position="65"/>
        <end position="84"/>
    </location>
</feature>
<evidence type="ECO:0000256" key="3">
    <source>
        <dbReference type="ARBA" id="ARBA00022692"/>
    </source>
</evidence>
<dbReference type="PANTHER" id="PTHR30177:SF30">
    <property type="entry name" value="GLYCINE BETAINE UPTAKE SYSTEM PERMEASE PROTEIN YEHY"/>
    <property type="match status" value="1"/>
</dbReference>
<dbReference type="Pfam" id="PF00528">
    <property type="entry name" value="BPD_transp_1"/>
    <property type="match status" value="1"/>
</dbReference>
<reference evidence="8" key="1">
    <citation type="submission" date="2016-09" db="EMBL/GenBank/DDBJ databases">
        <authorList>
            <person name="Lysoe E."/>
        </authorList>
    </citation>
    <scope>NUCLEOTIDE SEQUENCE [LARGE SCALE GENOMIC DNA]</scope>
    <source>
        <strain evidence="8">LJ96T</strain>
    </source>
</reference>
<dbReference type="PROSITE" id="PS50928">
    <property type="entry name" value="ABC_TM1"/>
    <property type="match status" value="1"/>
</dbReference>
<dbReference type="CDD" id="cd06261">
    <property type="entry name" value="TM_PBP2"/>
    <property type="match status" value="1"/>
</dbReference>
<sequence>MNPRALPVIVLACIGLIAALAFPFIYVTPNRLLSGEPHSLHVVPLALVWLLITGLGVTSVRGSRGAVAVLAWGLIAGLPLLASMDARSLLLAASPSARAPLGAGFWLMWLSASLLLLDRLREWRMAARMIGWITLVVALVGMGIAGAFDALALVREFHAQRAPFMDALLTHLTLAATTLVLALVIGAPLGWWAWRARRADGAVVGLLAFLQTVPSLALFALLIGPFAWLAHAWPALGALGFGGTGAAPAVFALVLYALLPIVRYTIAGLGAVPADARDAARGLGMSRLQLLSRVQLPLGWPVLLAGLRIVAVQTIGLAAVATLIGAGGLGRFVFLGIGQGANDMVMLGTLAIIALALAVDLLFQAMLALTERRS</sequence>
<dbReference type="InterPro" id="IPR000515">
    <property type="entry name" value="MetI-like"/>
</dbReference>
<evidence type="ECO:0000256" key="6">
    <source>
        <dbReference type="RuleBase" id="RU363032"/>
    </source>
</evidence>
<evidence type="ECO:0000256" key="2">
    <source>
        <dbReference type="ARBA" id="ARBA00022448"/>
    </source>
</evidence>
<feature type="transmembrane region" description="Helical" evidence="6">
    <location>
        <begin position="7"/>
        <end position="27"/>
    </location>
</feature>
<keyword evidence="2 6" id="KW-0813">Transport</keyword>
<keyword evidence="4 6" id="KW-1133">Transmembrane helix</keyword>
<comment type="similarity">
    <text evidence="6">Belongs to the binding-protein-dependent transport system permease family.</text>
</comment>
<evidence type="ECO:0000313" key="7">
    <source>
        <dbReference type="EMBL" id="APG03112.1"/>
    </source>
</evidence>
<feature type="transmembrane region" description="Helical" evidence="6">
    <location>
        <begin position="129"/>
        <end position="148"/>
    </location>
</feature>
<feature type="transmembrane region" description="Helical" evidence="6">
    <location>
        <begin position="168"/>
        <end position="194"/>
    </location>
</feature>
<comment type="subcellular location">
    <subcellularLocation>
        <location evidence="1 6">Cell membrane</location>
        <topology evidence="1 6">Multi-pass membrane protein</topology>
    </subcellularLocation>
</comment>
<keyword evidence="8" id="KW-1185">Reference proteome</keyword>
<feature type="transmembrane region" description="Helical" evidence="6">
    <location>
        <begin position="344"/>
        <end position="369"/>
    </location>
</feature>
<dbReference type="GO" id="GO:0005886">
    <property type="term" value="C:plasma membrane"/>
    <property type="evidence" value="ECO:0007669"/>
    <property type="project" value="UniProtKB-SubCell"/>
</dbReference>
<keyword evidence="5 6" id="KW-0472">Membrane</keyword>
<dbReference type="AlphaFoldDB" id="A0A0G9HB98"/>
<gene>
    <name evidence="7" type="ORF">BJI69_03795</name>
</gene>
<dbReference type="KEGG" id="lrz:BJI69_03795"/>
<evidence type="ECO:0000256" key="1">
    <source>
        <dbReference type="ARBA" id="ARBA00004651"/>
    </source>
</evidence>
<feature type="transmembrane region" description="Helical" evidence="6">
    <location>
        <begin position="39"/>
        <end position="58"/>
    </location>
</feature>
<dbReference type="GO" id="GO:0055085">
    <property type="term" value="P:transmembrane transport"/>
    <property type="evidence" value="ECO:0007669"/>
    <property type="project" value="InterPro"/>
</dbReference>